<dbReference type="InterPro" id="IPR016167">
    <property type="entry name" value="FAD-bd_PCMH_sub1"/>
</dbReference>
<protein>
    <recommendedName>
        <fullName evidence="8">FAD-binding PCMH-type domain-containing protein</fullName>
    </recommendedName>
</protein>
<dbReference type="Pfam" id="PF08031">
    <property type="entry name" value="BBE"/>
    <property type="match status" value="1"/>
</dbReference>
<keyword evidence="6" id="KW-0325">Glycoprotein</keyword>
<dbReference type="Gene3D" id="3.30.43.10">
    <property type="entry name" value="Uridine Diphospho-n-acetylenolpyruvylglucosamine Reductase, domain 2"/>
    <property type="match status" value="1"/>
</dbReference>
<dbReference type="GO" id="GO:0016491">
    <property type="term" value="F:oxidoreductase activity"/>
    <property type="evidence" value="ECO:0007669"/>
    <property type="project" value="InterPro"/>
</dbReference>
<evidence type="ECO:0000256" key="1">
    <source>
        <dbReference type="ARBA" id="ARBA00001974"/>
    </source>
</evidence>
<dbReference type="Gene3D" id="3.30.465.10">
    <property type="match status" value="1"/>
</dbReference>
<evidence type="ECO:0000313" key="10">
    <source>
        <dbReference type="Proteomes" id="UP001229421"/>
    </source>
</evidence>
<comment type="similarity">
    <text evidence="2">Belongs to the oxygen-dependent FAD-linked oxidoreductase family.</text>
</comment>
<evidence type="ECO:0000256" key="6">
    <source>
        <dbReference type="ARBA" id="ARBA00023180"/>
    </source>
</evidence>
<name>A0AAD8P9Y6_TARER</name>
<dbReference type="PANTHER" id="PTHR32448">
    <property type="entry name" value="OS08G0158400 PROTEIN"/>
    <property type="match status" value="1"/>
</dbReference>
<dbReference type="Proteomes" id="UP001229421">
    <property type="component" value="Unassembled WGS sequence"/>
</dbReference>
<dbReference type="InterPro" id="IPR012951">
    <property type="entry name" value="BBE"/>
</dbReference>
<dbReference type="AlphaFoldDB" id="A0AAD8P9Y6"/>
<organism evidence="9 10">
    <name type="scientific">Tagetes erecta</name>
    <name type="common">African marigold</name>
    <dbReference type="NCBI Taxonomy" id="13708"/>
    <lineage>
        <taxon>Eukaryota</taxon>
        <taxon>Viridiplantae</taxon>
        <taxon>Streptophyta</taxon>
        <taxon>Embryophyta</taxon>
        <taxon>Tracheophyta</taxon>
        <taxon>Spermatophyta</taxon>
        <taxon>Magnoliopsida</taxon>
        <taxon>eudicotyledons</taxon>
        <taxon>Gunneridae</taxon>
        <taxon>Pentapetalae</taxon>
        <taxon>asterids</taxon>
        <taxon>campanulids</taxon>
        <taxon>Asterales</taxon>
        <taxon>Asteraceae</taxon>
        <taxon>Asteroideae</taxon>
        <taxon>Heliantheae alliance</taxon>
        <taxon>Tageteae</taxon>
        <taxon>Tagetes</taxon>
    </lineage>
</organism>
<dbReference type="GO" id="GO:0071949">
    <property type="term" value="F:FAD binding"/>
    <property type="evidence" value="ECO:0007669"/>
    <property type="project" value="InterPro"/>
</dbReference>
<evidence type="ECO:0000313" key="9">
    <source>
        <dbReference type="EMBL" id="KAK1437611.1"/>
    </source>
</evidence>
<keyword evidence="5" id="KW-0274">FAD</keyword>
<gene>
    <name evidence="9" type="ORF">QVD17_03405</name>
</gene>
<dbReference type="SUPFAM" id="SSF56176">
    <property type="entry name" value="FAD-binding/transporter-associated domain-like"/>
    <property type="match status" value="1"/>
</dbReference>
<dbReference type="InterPro" id="IPR036318">
    <property type="entry name" value="FAD-bd_PCMH-like_sf"/>
</dbReference>
<keyword evidence="10" id="KW-1185">Reference proteome</keyword>
<reference evidence="9" key="1">
    <citation type="journal article" date="2023" name="bioRxiv">
        <title>Improved chromosome-level genome assembly for marigold (Tagetes erecta).</title>
        <authorList>
            <person name="Jiang F."/>
            <person name="Yuan L."/>
            <person name="Wang S."/>
            <person name="Wang H."/>
            <person name="Xu D."/>
            <person name="Wang A."/>
            <person name="Fan W."/>
        </authorList>
    </citation>
    <scope>NUCLEOTIDE SEQUENCE</scope>
    <source>
        <strain evidence="9">WSJ</strain>
        <tissue evidence="9">Leaf</tissue>
    </source>
</reference>
<evidence type="ECO:0000259" key="8">
    <source>
        <dbReference type="PROSITE" id="PS51387"/>
    </source>
</evidence>
<dbReference type="EMBL" id="JAUHHV010000001">
    <property type="protein sequence ID" value="KAK1437611.1"/>
    <property type="molecule type" value="Genomic_DNA"/>
</dbReference>
<dbReference type="Gene3D" id="3.40.462.20">
    <property type="match status" value="1"/>
</dbReference>
<keyword evidence="3" id="KW-0285">Flavoprotein</keyword>
<dbReference type="Pfam" id="PF01565">
    <property type="entry name" value="FAD_binding_4"/>
    <property type="match status" value="1"/>
</dbReference>
<evidence type="ECO:0000256" key="7">
    <source>
        <dbReference type="SAM" id="SignalP"/>
    </source>
</evidence>
<evidence type="ECO:0000256" key="4">
    <source>
        <dbReference type="ARBA" id="ARBA00022729"/>
    </source>
</evidence>
<dbReference type="PROSITE" id="PS51387">
    <property type="entry name" value="FAD_PCMH"/>
    <property type="match status" value="1"/>
</dbReference>
<evidence type="ECO:0000256" key="5">
    <source>
        <dbReference type="ARBA" id="ARBA00022827"/>
    </source>
</evidence>
<evidence type="ECO:0000256" key="2">
    <source>
        <dbReference type="ARBA" id="ARBA00005466"/>
    </source>
</evidence>
<proteinExistence type="inferred from homology"/>
<comment type="caution">
    <text evidence="9">The sequence shown here is derived from an EMBL/GenBank/DDBJ whole genome shotgun (WGS) entry which is preliminary data.</text>
</comment>
<feature type="domain" description="FAD-binding PCMH-type" evidence="8">
    <location>
        <begin position="74"/>
        <end position="250"/>
    </location>
</feature>
<accession>A0AAD8P9Y6</accession>
<feature type="signal peptide" evidence="7">
    <location>
        <begin position="1"/>
        <end position="23"/>
    </location>
</feature>
<dbReference type="InterPro" id="IPR016169">
    <property type="entry name" value="FAD-bd_PCMH_sub2"/>
</dbReference>
<dbReference type="InterPro" id="IPR016166">
    <property type="entry name" value="FAD-bd_PCMH"/>
</dbReference>
<sequence length="534" mass="60270">MIHDSTLLLLLVLIVSVAHFSSASLHHTQHSFQLCLSSTLTQTPNTTCFFTPKTPNYTLILNTTAQNLRCITPSNPKPQLIFTPLNEKHIQTAVICANKLRIQLRFRSGGHDYEGISYTSAMDPPFALIDLSKMRAVNVDLDDNSLWVEAGATTGELYYKVAQKSTTHAVVGGLCTSLGVGGHFTGGAYGSMMRKYGLGVDNALDAKIINAKGEILDRKSMGEDAFWAIRGGGGGSYGVIVSWKLKLVPVPATVTVFNVPRTLEQDATKILYKWQHVAPNIDDDLFMRVMIQNINLPNTTKRTVSTTYNALFLGGVDRLLEIMNKSFPELGLEKSDCSEMSWLESVMFIAGFPKTVPTTFLLSGKPAFLNYFKAKSDFVRRPIPKRGMEGIWKRFLKEEIPFMIWNPYGGMMGRISESSTPFPHRNGVLFKIQYVNSWTVNDEQAMKKHYKWIRKLYRYMSRYVSKDPREAYVNYRDLDLGMNEKNGDNTSFVKASSWGRSYFKDNFIKLVKVKTEFDPDNFFRHEQSIPIGSL</sequence>
<dbReference type="InterPro" id="IPR006094">
    <property type="entry name" value="Oxid_FAD_bind_N"/>
</dbReference>
<keyword evidence="4 7" id="KW-0732">Signal</keyword>
<feature type="chain" id="PRO_5042230846" description="FAD-binding PCMH-type domain-containing protein" evidence="7">
    <location>
        <begin position="24"/>
        <end position="534"/>
    </location>
</feature>
<evidence type="ECO:0000256" key="3">
    <source>
        <dbReference type="ARBA" id="ARBA00022630"/>
    </source>
</evidence>
<comment type="cofactor">
    <cofactor evidence="1">
        <name>FAD</name>
        <dbReference type="ChEBI" id="CHEBI:57692"/>
    </cofactor>
</comment>